<protein>
    <submittedName>
        <fullName evidence="3">Uncharacterized protein</fullName>
    </submittedName>
</protein>
<dbReference type="EMBL" id="JASCZI010273877">
    <property type="protein sequence ID" value="MED6225430.1"/>
    <property type="molecule type" value="Genomic_DNA"/>
</dbReference>
<dbReference type="Proteomes" id="UP001341840">
    <property type="component" value="Unassembled WGS sequence"/>
</dbReference>
<dbReference type="PANTHER" id="PTHR31099:SF49">
    <property type="entry name" value="MYOSIN HEAVY CHAIN-LIKE PROTEIN"/>
    <property type="match status" value="1"/>
</dbReference>
<accession>A0ABU6ZU67</accession>
<sequence>MAENRPGDREATAASAVQILHELPSIYRWVANDVLGASSILDQRYLDELKATGILFGGGGLEQRYRVEAARRGERVCYLNLDHRTVPHWLWVNEVMFIDFGVRVPFTNFKQRLLNRASVAPSQLHPNAWASIRCFELVTEFLQLPQEPEVFLCLFKFYSSNTSGRTKKGYMFVRPTKHRKIFTLYEDSFHDFKGRYFKIFAIGNHRPFWLSLEGDGLFPPYWSDQAGFDIAPVKYEGLNADKRDTADILTFLFSKNNLSSKSLLSSPEESRKAIAKMAVNDVTLSRLRQLIRLAPAKSLPSTSAAILVSGAQAVPTESVGKTLVEPDGVSSTNVGNVGVSEQVVEVSSPAGEEIPLPPPPSPKRRRSAVEGLSDPKRVQTLAGGSRDFCPMDRSFDASGFVESHLLGRRAQEILRDCDPLESIRWAEWATIRAATVLKSMEPRLTIAEETERLNAKLLGDAKTLNLQKMVLEEEKADAIRAKLKAEEDLKTLEKEKGSEIDRIRRREERFLAEVEKFRGLAAEEKVRADLVAVSVADLQKQCEDLAEDAKGAVVATEGALKAQLAILLPDFDTDQISFFKDIVDGKVVDPAE</sequence>
<evidence type="ECO:0000256" key="2">
    <source>
        <dbReference type="SAM" id="MobiDB-lite"/>
    </source>
</evidence>
<keyword evidence="4" id="KW-1185">Reference proteome</keyword>
<keyword evidence="1" id="KW-0175">Coiled coil</keyword>
<reference evidence="3 4" key="1">
    <citation type="journal article" date="2023" name="Plants (Basel)">
        <title>Bridging the Gap: Combining Genomics and Transcriptomics Approaches to Understand Stylosanthes scabra, an Orphan Legume from the Brazilian Caatinga.</title>
        <authorList>
            <person name="Ferreira-Neto J.R.C."/>
            <person name="da Silva M.D."/>
            <person name="Binneck E."/>
            <person name="de Melo N.F."/>
            <person name="da Silva R.H."/>
            <person name="de Melo A.L.T.M."/>
            <person name="Pandolfi V."/>
            <person name="Bustamante F.O."/>
            <person name="Brasileiro-Vidal A.C."/>
            <person name="Benko-Iseppon A.M."/>
        </authorList>
    </citation>
    <scope>NUCLEOTIDE SEQUENCE [LARGE SCALE GENOMIC DNA]</scope>
    <source>
        <tissue evidence="3">Leaves</tissue>
    </source>
</reference>
<feature type="region of interest" description="Disordered" evidence="2">
    <location>
        <begin position="346"/>
        <end position="375"/>
    </location>
</feature>
<gene>
    <name evidence="3" type="ORF">PIB30_093672</name>
</gene>
<evidence type="ECO:0000313" key="4">
    <source>
        <dbReference type="Proteomes" id="UP001341840"/>
    </source>
</evidence>
<comment type="caution">
    <text evidence="3">The sequence shown here is derived from an EMBL/GenBank/DDBJ whole genome shotgun (WGS) entry which is preliminary data.</text>
</comment>
<proteinExistence type="predicted"/>
<name>A0ABU6ZU67_9FABA</name>
<organism evidence="3 4">
    <name type="scientific">Stylosanthes scabra</name>
    <dbReference type="NCBI Taxonomy" id="79078"/>
    <lineage>
        <taxon>Eukaryota</taxon>
        <taxon>Viridiplantae</taxon>
        <taxon>Streptophyta</taxon>
        <taxon>Embryophyta</taxon>
        <taxon>Tracheophyta</taxon>
        <taxon>Spermatophyta</taxon>
        <taxon>Magnoliopsida</taxon>
        <taxon>eudicotyledons</taxon>
        <taxon>Gunneridae</taxon>
        <taxon>Pentapetalae</taxon>
        <taxon>rosids</taxon>
        <taxon>fabids</taxon>
        <taxon>Fabales</taxon>
        <taxon>Fabaceae</taxon>
        <taxon>Papilionoideae</taxon>
        <taxon>50 kb inversion clade</taxon>
        <taxon>dalbergioids sensu lato</taxon>
        <taxon>Dalbergieae</taxon>
        <taxon>Pterocarpus clade</taxon>
        <taxon>Stylosanthes</taxon>
    </lineage>
</organism>
<evidence type="ECO:0000313" key="3">
    <source>
        <dbReference type="EMBL" id="MED6225430.1"/>
    </source>
</evidence>
<dbReference type="PANTHER" id="PTHR31099">
    <property type="entry name" value="OS06G0165300 PROTEIN"/>
    <property type="match status" value="1"/>
</dbReference>
<evidence type="ECO:0000256" key="1">
    <source>
        <dbReference type="SAM" id="Coils"/>
    </source>
</evidence>
<feature type="coiled-coil region" evidence="1">
    <location>
        <begin position="461"/>
        <end position="502"/>
    </location>
</feature>